<dbReference type="AlphaFoldDB" id="A0A1B9AMD7"/>
<evidence type="ECO:0000313" key="3">
    <source>
        <dbReference type="Proteomes" id="UP000092578"/>
    </source>
</evidence>
<dbReference type="SUPFAM" id="SSF160631">
    <property type="entry name" value="SMI1/KNR4-like"/>
    <property type="match status" value="1"/>
</dbReference>
<dbReference type="RefSeq" id="WP_065411045.1">
    <property type="nucleotide sequence ID" value="NZ_MAYT01000027.1"/>
</dbReference>
<name>A0A1B9AMD7_9BACI</name>
<organism evidence="2 3">
    <name type="scientific">Pseudobacillus wudalianchiensis</name>
    <dbReference type="NCBI Taxonomy" id="1743143"/>
    <lineage>
        <taxon>Bacteria</taxon>
        <taxon>Bacillati</taxon>
        <taxon>Bacillota</taxon>
        <taxon>Bacilli</taxon>
        <taxon>Bacillales</taxon>
        <taxon>Bacillaceae</taxon>
        <taxon>Pseudobacillus</taxon>
    </lineage>
</organism>
<evidence type="ECO:0000259" key="1">
    <source>
        <dbReference type="SMART" id="SM00860"/>
    </source>
</evidence>
<evidence type="ECO:0000313" key="2">
    <source>
        <dbReference type="EMBL" id="OCA85074.1"/>
    </source>
</evidence>
<dbReference type="InterPro" id="IPR018958">
    <property type="entry name" value="Knr4/Smi1-like_dom"/>
</dbReference>
<keyword evidence="3" id="KW-1185">Reference proteome</keyword>
<dbReference type="InterPro" id="IPR037883">
    <property type="entry name" value="Knr4/Smi1-like_sf"/>
</dbReference>
<sequence length="144" mass="16701">MWKERIDSFPGKYTFAEPATKEEIGELEKSLNVKLSQELKSFLCESNGVFDEYDYPLVWPVQQIIRENTELRTFEYFKDLYMPFDSLLFIANAGNGDLFGQAVLNGAIQREYIYVWDHEDDSRTWVASSLKDFMKGWAGGTISI</sequence>
<proteinExistence type="predicted"/>
<dbReference type="Pfam" id="PF14568">
    <property type="entry name" value="SUKH_6"/>
    <property type="match status" value="1"/>
</dbReference>
<protein>
    <submittedName>
        <fullName evidence="2">Cell wall assembly protein</fullName>
    </submittedName>
</protein>
<gene>
    <name evidence="2" type="ORF">A8F95_10310</name>
</gene>
<accession>A0A1B9AMD7</accession>
<comment type="caution">
    <text evidence="2">The sequence shown here is derived from an EMBL/GenBank/DDBJ whole genome shotgun (WGS) entry which is preliminary data.</text>
</comment>
<dbReference type="Gene3D" id="3.40.1580.10">
    <property type="entry name" value="SMI1/KNR4-like"/>
    <property type="match status" value="1"/>
</dbReference>
<dbReference type="Proteomes" id="UP000092578">
    <property type="component" value="Unassembled WGS sequence"/>
</dbReference>
<dbReference type="EMBL" id="MAYT01000027">
    <property type="protein sequence ID" value="OCA85074.1"/>
    <property type="molecule type" value="Genomic_DNA"/>
</dbReference>
<reference evidence="3" key="1">
    <citation type="submission" date="2016-05" db="EMBL/GenBank/DDBJ databases">
        <authorList>
            <person name="Liu B."/>
            <person name="Wang J."/>
            <person name="Zhu Y."/>
            <person name="Liu G."/>
            <person name="Chen Q."/>
            <person name="Chen Z."/>
            <person name="Lan J."/>
            <person name="Che J."/>
            <person name="Ge C."/>
            <person name="Shi H."/>
            <person name="Pan Z."/>
            <person name="Liu X."/>
        </authorList>
    </citation>
    <scope>NUCLEOTIDE SEQUENCE [LARGE SCALE GENOMIC DNA]</scope>
    <source>
        <strain evidence="3">FJAT-27215</strain>
    </source>
</reference>
<feature type="domain" description="Knr4/Smi1-like" evidence="1">
    <location>
        <begin position="18"/>
        <end position="136"/>
    </location>
</feature>
<dbReference type="SMART" id="SM00860">
    <property type="entry name" value="SMI1_KNR4"/>
    <property type="match status" value="1"/>
</dbReference>